<feature type="region of interest" description="Disordered" evidence="1">
    <location>
        <begin position="1"/>
        <end position="22"/>
    </location>
</feature>
<dbReference type="RefSeq" id="WP_114513607.1">
    <property type="nucleotide sequence ID" value="NZ_BQNE01000001.1"/>
</dbReference>
<dbReference type="InterPro" id="IPR058595">
    <property type="entry name" value="Avidin-like"/>
</dbReference>
<name>A0A844RIC2_EGGLN</name>
<organism evidence="2 3">
    <name type="scientific">Eggerthella lenta</name>
    <name type="common">Eubacterium lentum</name>
    <dbReference type="NCBI Taxonomy" id="84112"/>
    <lineage>
        <taxon>Bacteria</taxon>
        <taxon>Bacillati</taxon>
        <taxon>Actinomycetota</taxon>
        <taxon>Coriobacteriia</taxon>
        <taxon>Eggerthellales</taxon>
        <taxon>Eggerthellaceae</taxon>
        <taxon>Eggerthella</taxon>
    </lineage>
</organism>
<accession>A0A844RIC2</accession>
<sequence length="111" mass="12685">MSYDGRTFISKENSSNGEVDGRTRFHYRQNGSTVWTHYEGGDIVRGSLLGTADEQGNLHFCYHHLNVAGQVRAGECWSRPTKRADGKLRMNETWRWFNGDRSEGSSIVEEE</sequence>
<dbReference type="EMBL" id="WPOM01000010">
    <property type="protein sequence ID" value="MVN32865.1"/>
    <property type="molecule type" value="Genomic_DNA"/>
</dbReference>
<gene>
    <name evidence="2" type="ORF">GO726_06740</name>
</gene>
<proteinExistence type="predicted"/>
<dbReference type="Pfam" id="PF26421">
    <property type="entry name" value="Avidin_like"/>
    <property type="match status" value="1"/>
</dbReference>
<evidence type="ECO:0000313" key="2">
    <source>
        <dbReference type="EMBL" id="MVN32865.1"/>
    </source>
</evidence>
<evidence type="ECO:0000256" key="1">
    <source>
        <dbReference type="SAM" id="MobiDB-lite"/>
    </source>
</evidence>
<comment type="caution">
    <text evidence="2">The sequence shown here is derived from an EMBL/GenBank/DDBJ whole genome shotgun (WGS) entry which is preliminary data.</text>
</comment>
<dbReference type="Proteomes" id="UP000436429">
    <property type="component" value="Unassembled WGS sequence"/>
</dbReference>
<protein>
    <submittedName>
        <fullName evidence="2">N-acetylglutamate synthase</fullName>
    </submittedName>
</protein>
<evidence type="ECO:0000313" key="3">
    <source>
        <dbReference type="Proteomes" id="UP000436429"/>
    </source>
</evidence>
<dbReference type="AlphaFoldDB" id="A0A844RIC2"/>
<reference evidence="2 3" key="1">
    <citation type="submission" date="2019-11" db="EMBL/GenBank/DDBJ databases">
        <title>Whole genome shotgun sequencing (WGS) data from Adlercreutzia equolifaciens ResAG-91, Eggerthella lenta MRI-F36, MRI-F37, MRI-F40, ResAG-49, ResAG-88, ResAG-121, ResAG-145, and Gordonibacter sp. ResAG-5, ResAG-26, ResAG-43, ResAG-50, ResAG-59.</title>
        <authorList>
            <person name="Stoll D.A."/>
            <person name="Danylec N."/>
            <person name="Franz C.M.A.P."/>
            <person name="Huch M."/>
        </authorList>
    </citation>
    <scope>NUCLEOTIDE SEQUENCE [LARGE SCALE GENOMIC DNA]</scope>
    <source>
        <strain evidence="2 3">ResAG-88</strain>
    </source>
</reference>